<dbReference type="FunFam" id="3.40.309.10:FF:000009">
    <property type="entry name" value="Aldehyde dehydrogenase A"/>
    <property type="match status" value="1"/>
</dbReference>
<reference evidence="9" key="2">
    <citation type="submission" date="2015-01" db="EMBL/GenBank/DDBJ databases">
        <title>Evolutionary Origins and Diversification of the Mycorrhizal Mutualists.</title>
        <authorList>
            <consortium name="DOE Joint Genome Institute"/>
            <consortium name="Mycorrhizal Genomics Consortium"/>
            <person name="Kohler A."/>
            <person name="Kuo A."/>
            <person name="Nagy L.G."/>
            <person name="Floudas D."/>
            <person name="Copeland A."/>
            <person name="Barry K.W."/>
            <person name="Cichocki N."/>
            <person name="Veneault-Fourrey C."/>
            <person name="LaButti K."/>
            <person name="Lindquist E.A."/>
            <person name="Lipzen A."/>
            <person name="Lundell T."/>
            <person name="Morin E."/>
            <person name="Murat C."/>
            <person name="Riley R."/>
            <person name="Ohm R."/>
            <person name="Sun H."/>
            <person name="Tunlid A."/>
            <person name="Henrissat B."/>
            <person name="Grigoriev I.V."/>
            <person name="Hibbett D.S."/>
            <person name="Martin F."/>
        </authorList>
    </citation>
    <scope>NUCLEOTIDE SEQUENCE [LARGE SCALE GENOMIC DNA]</scope>
    <source>
        <strain evidence="9">Zn</strain>
    </source>
</reference>
<feature type="active site" evidence="5">
    <location>
        <position position="248"/>
    </location>
</feature>
<dbReference type="InterPro" id="IPR016162">
    <property type="entry name" value="Ald_DH_N"/>
</dbReference>
<evidence type="ECO:0000313" key="9">
    <source>
        <dbReference type="Proteomes" id="UP000054321"/>
    </source>
</evidence>
<evidence type="ECO:0000259" key="7">
    <source>
        <dbReference type="Pfam" id="PF00171"/>
    </source>
</evidence>
<gene>
    <name evidence="8" type="ORF">OIDMADRAFT_56425</name>
</gene>
<dbReference type="SUPFAM" id="SSF53720">
    <property type="entry name" value="ALDH-like"/>
    <property type="match status" value="1"/>
</dbReference>
<feature type="domain" description="Aldehyde dehydrogenase" evidence="7">
    <location>
        <begin position="24"/>
        <end position="471"/>
    </location>
</feature>
<dbReference type="STRING" id="913774.A0A0C3DBG8"/>
<dbReference type="CDD" id="cd07106">
    <property type="entry name" value="ALDH_AldA-AAD23400"/>
    <property type="match status" value="1"/>
</dbReference>
<reference evidence="8 9" key="1">
    <citation type="submission" date="2014-04" db="EMBL/GenBank/DDBJ databases">
        <authorList>
            <consortium name="DOE Joint Genome Institute"/>
            <person name="Kuo A."/>
            <person name="Martino E."/>
            <person name="Perotto S."/>
            <person name="Kohler A."/>
            <person name="Nagy L.G."/>
            <person name="Floudas D."/>
            <person name="Copeland A."/>
            <person name="Barry K.W."/>
            <person name="Cichocki N."/>
            <person name="Veneault-Fourrey C."/>
            <person name="LaButti K."/>
            <person name="Lindquist E.A."/>
            <person name="Lipzen A."/>
            <person name="Lundell T."/>
            <person name="Morin E."/>
            <person name="Murat C."/>
            <person name="Sun H."/>
            <person name="Tunlid A."/>
            <person name="Henrissat B."/>
            <person name="Grigoriev I.V."/>
            <person name="Hibbett D.S."/>
            <person name="Martin F."/>
            <person name="Nordberg H.P."/>
            <person name="Cantor M.N."/>
            <person name="Hua S.X."/>
        </authorList>
    </citation>
    <scope>NUCLEOTIDE SEQUENCE [LARGE SCALE GENOMIC DNA]</scope>
    <source>
        <strain evidence="8 9">Zn</strain>
    </source>
</reference>
<dbReference type="Proteomes" id="UP000054321">
    <property type="component" value="Unassembled WGS sequence"/>
</dbReference>
<evidence type="ECO:0000256" key="5">
    <source>
        <dbReference type="PROSITE-ProRule" id="PRU10007"/>
    </source>
</evidence>
<dbReference type="EC" id="1.2.1.3" evidence="3"/>
<protein>
    <recommendedName>
        <fullName evidence="3">aldehyde dehydrogenase (NAD(+))</fullName>
        <ecNumber evidence="3">1.2.1.3</ecNumber>
    </recommendedName>
</protein>
<keyword evidence="2 6" id="KW-0560">Oxidoreductase</keyword>
<dbReference type="Gene3D" id="3.40.605.10">
    <property type="entry name" value="Aldehyde Dehydrogenase, Chain A, domain 1"/>
    <property type="match status" value="1"/>
</dbReference>
<dbReference type="PROSITE" id="PS00687">
    <property type="entry name" value="ALDEHYDE_DEHYDR_GLU"/>
    <property type="match status" value="1"/>
</dbReference>
<accession>A0A0C3DBG8</accession>
<dbReference type="Pfam" id="PF00171">
    <property type="entry name" value="Aldedh"/>
    <property type="match status" value="1"/>
</dbReference>
<organism evidence="8 9">
    <name type="scientific">Oidiodendron maius (strain Zn)</name>
    <dbReference type="NCBI Taxonomy" id="913774"/>
    <lineage>
        <taxon>Eukaryota</taxon>
        <taxon>Fungi</taxon>
        <taxon>Dikarya</taxon>
        <taxon>Ascomycota</taxon>
        <taxon>Pezizomycotina</taxon>
        <taxon>Leotiomycetes</taxon>
        <taxon>Leotiomycetes incertae sedis</taxon>
        <taxon>Myxotrichaceae</taxon>
        <taxon>Oidiodendron</taxon>
    </lineage>
</organism>
<evidence type="ECO:0000313" key="8">
    <source>
        <dbReference type="EMBL" id="KIM99272.1"/>
    </source>
</evidence>
<dbReference type="InParanoid" id="A0A0C3DBG8"/>
<dbReference type="Gene3D" id="3.40.309.10">
    <property type="entry name" value="Aldehyde Dehydrogenase, Chain A, domain 2"/>
    <property type="match status" value="1"/>
</dbReference>
<dbReference type="HOGENOM" id="CLU_005391_0_0_1"/>
<dbReference type="EMBL" id="KN832879">
    <property type="protein sequence ID" value="KIM99272.1"/>
    <property type="molecule type" value="Genomic_DNA"/>
</dbReference>
<sequence>MTATLDTSNYPGNIINNKFVATAKTRHSLNPSNAQPLYEVPVATQEDVDSAVNSAKTAFKTWSKVPFEERARLLLQYADLVESNRTALEELLVKEQGKPLGLAKIEFDMTLGWFRAFATMEVKDDVLDENDERIIIQTFPPIGVCCGIVPWNWPVLLGLGKLGPAIMTGNTFIMKPSPYTPYTDLKLGELGTSIFPPGVFQVLSGGDDLGSMLTEHPGIDKISFTGSITTGKKVMESCAKTLKRVTLELGGNDPAIVCEDVDIDKIVPKIATLAFLNSGQICMLIKRLFVHEKIYDQFRDALVDFTKTLKTGDGFESDVLVGPLQNSMQYEKVKDMYSEIDKCSWTTALEGGVREASNGYFITPAIIDNPPDDSRIVTEEPFGPIIPMLKWSDETEVLERANRGEHGLGASVWTKDLARGERMGRQLLAGSVWINSHFDVAPNVPFGGHKWSGIGSEWGMTGMKAFCNSRSLWIWKKVYD</sequence>
<comment type="similarity">
    <text evidence="1 6">Belongs to the aldehyde dehydrogenase family.</text>
</comment>
<dbReference type="InterPro" id="IPR044086">
    <property type="entry name" value="LUC3-like"/>
</dbReference>
<dbReference type="InterPro" id="IPR029510">
    <property type="entry name" value="Ald_DH_CS_GLU"/>
</dbReference>
<evidence type="ECO:0000256" key="3">
    <source>
        <dbReference type="ARBA" id="ARBA00024226"/>
    </source>
</evidence>
<dbReference type="InterPro" id="IPR016163">
    <property type="entry name" value="Ald_DH_C"/>
</dbReference>
<evidence type="ECO:0000256" key="1">
    <source>
        <dbReference type="ARBA" id="ARBA00009986"/>
    </source>
</evidence>
<dbReference type="FunFam" id="3.40.605.10:FF:000007">
    <property type="entry name" value="NAD/NADP-dependent betaine aldehyde dehydrogenase"/>
    <property type="match status" value="1"/>
</dbReference>
<comment type="catalytic activity">
    <reaction evidence="4">
        <text>an aldehyde + NAD(+) + H2O = a carboxylate + NADH + 2 H(+)</text>
        <dbReference type="Rhea" id="RHEA:16185"/>
        <dbReference type="ChEBI" id="CHEBI:15377"/>
        <dbReference type="ChEBI" id="CHEBI:15378"/>
        <dbReference type="ChEBI" id="CHEBI:17478"/>
        <dbReference type="ChEBI" id="CHEBI:29067"/>
        <dbReference type="ChEBI" id="CHEBI:57540"/>
        <dbReference type="ChEBI" id="CHEBI:57945"/>
        <dbReference type="EC" id="1.2.1.3"/>
    </reaction>
</comment>
<evidence type="ECO:0000256" key="4">
    <source>
        <dbReference type="ARBA" id="ARBA00049194"/>
    </source>
</evidence>
<keyword evidence="9" id="KW-1185">Reference proteome</keyword>
<evidence type="ECO:0000256" key="6">
    <source>
        <dbReference type="RuleBase" id="RU003345"/>
    </source>
</evidence>
<dbReference type="InterPro" id="IPR015590">
    <property type="entry name" value="Aldehyde_DH_dom"/>
</dbReference>
<dbReference type="InterPro" id="IPR016161">
    <property type="entry name" value="Ald_DH/histidinol_DH"/>
</dbReference>
<dbReference type="AlphaFoldDB" id="A0A0C3DBG8"/>
<dbReference type="PANTHER" id="PTHR11699">
    <property type="entry name" value="ALDEHYDE DEHYDROGENASE-RELATED"/>
    <property type="match status" value="1"/>
</dbReference>
<evidence type="ECO:0000256" key="2">
    <source>
        <dbReference type="ARBA" id="ARBA00023002"/>
    </source>
</evidence>
<dbReference type="GO" id="GO:0004029">
    <property type="term" value="F:aldehyde dehydrogenase (NAD+) activity"/>
    <property type="evidence" value="ECO:0007669"/>
    <property type="project" value="UniProtKB-EC"/>
</dbReference>
<dbReference type="OrthoDB" id="310895at2759"/>
<proteinExistence type="inferred from homology"/>
<name>A0A0C3DBG8_OIDMZ</name>